<proteinExistence type="predicted"/>
<comment type="caution">
    <text evidence="1">The sequence shown here is derived from an EMBL/GenBank/DDBJ whole genome shotgun (WGS) entry which is preliminary data.</text>
</comment>
<gene>
    <name evidence="1" type="ORF">EVA_14867</name>
</gene>
<dbReference type="EMBL" id="AMCI01004973">
    <property type="protein sequence ID" value="EJW97027.1"/>
    <property type="molecule type" value="Genomic_DNA"/>
</dbReference>
<name>J9G5F7_9ZZZZ</name>
<organism evidence="1">
    <name type="scientific">gut metagenome</name>
    <dbReference type="NCBI Taxonomy" id="749906"/>
    <lineage>
        <taxon>unclassified sequences</taxon>
        <taxon>metagenomes</taxon>
        <taxon>organismal metagenomes</taxon>
    </lineage>
</organism>
<sequence>MKSGISKYRALHGFHQRTKSHTAKLRYTRCRRDDIHTVLPARPFVFRLQAVR</sequence>
<reference evidence="1" key="1">
    <citation type="journal article" date="2012" name="PLoS ONE">
        <title>Gene sets for utilization of primary and secondary nutrition supplies in the distal gut of endangered iberian lynx.</title>
        <authorList>
            <person name="Alcaide M."/>
            <person name="Messina E."/>
            <person name="Richter M."/>
            <person name="Bargiela R."/>
            <person name="Peplies J."/>
            <person name="Huws S.A."/>
            <person name="Newbold C.J."/>
            <person name="Golyshin P.N."/>
            <person name="Simon M.A."/>
            <person name="Lopez G."/>
            <person name="Yakimov M.M."/>
            <person name="Ferrer M."/>
        </authorList>
    </citation>
    <scope>NUCLEOTIDE SEQUENCE</scope>
</reference>
<accession>J9G5F7</accession>
<dbReference type="AlphaFoldDB" id="J9G5F7"/>
<protein>
    <submittedName>
        <fullName evidence="1">Uncharacterized protein</fullName>
    </submittedName>
</protein>
<evidence type="ECO:0000313" key="1">
    <source>
        <dbReference type="EMBL" id="EJW97027.1"/>
    </source>
</evidence>